<dbReference type="Proteomes" id="UP000822688">
    <property type="component" value="Chromosome 2"/>
</dbReference>
<proteinExistence type="predicted"/>
<organism evidence="2 3">
    <name type="scientific">Ceratodon purpureus</name>
    <name type="common">Fire moss</name>
    <name type="synonym">Dicranum purpureum</name>
    <dbReference type="NCBI Taxonomy" id="3225"/>
    <lineage>
        <taxon>Eukaryota</taxon>
        <taxon>Viridiplantae</taxon>
        <taxon>Streptophyta</taxon>
        <taxon>Embryophyta</taxon>
        <taxon>Bryophyta</taxon>
        <taxon>Bryophytina</taxon>
        <taxon>Bryopsida</taxon>
        <taxon>Dicranidae</taxon>
        <taxon>Pseudoditrichales</taxon>
        <taxon>Ditrichaceae</taxon>
        <taxon>Ceratodon</taxon>
    </lineage>
</organism>
<feature type="region of interest" description="Disordered" evidence="1">
    <location>
        <begin position="1"/>
        <end position="36"/>
    </location>
</feature>
<dbReference type="EMBL" id="CM026422">
    <property type="protein sequence ID" value="KAG0588002.1"/>
    <property type="molecule type" value="Genomic_DNA"/>
</dbReference>
<keyword evidence="3" id="KW-1185">Reference proteome</keyword>
<accession>A0A8T0IYD6</accession>
<evidence type="ECO:0000256" key="1">
    <source>
        <dbReference type="SAM" id="MobiDB-lite"/>
    </source>
</evidence>
<evidence type="ECO:0000313" key="2">
    <source>
        <dbReference type="EMBL" id="KAG0588002.1"/>
    </source>
</evidence>
<sequence>MEQNAASEPDLELGQENVVFKSDPKSEHGHGWEDPYPLTEPLLPVVQPDHSHVLKQTGPPFRSIDGTIRNLPRNLAERMGVDKDQMEKLKRGKPAHVLEYMGELDRMLGNICLHQEQANTHHQIGSNMTRGMMLMTVLNLLFNGVLCYMDVFHGYPTKPMIHMNVVWTVLELLVRMWERYAHSKRAPGAFCFKFDYENLPALKELVGEQKWKDMQECSDHIRVLRDLNDIVYITY</sequence>
<comment type="caution">
    <text evidence="2">The sequence shown here is derived from an EMBL/GenBank/DDBJ whole genome shotgun (WGS) entry which is preliminary data.</text>
</comment>
<gene>
    <name evidence="2" type="ORF">KC19_2G207900</name>
</gene>
<protein>
    <submittedName>
        <fullName evidence="2">Uncharacterized protein</fullName>
    </submittedName>
</protein>
<dbReference type="AlphaFoldDB" id="A0A8T0IYD6"/>
<feature type="compositionally biased region" description="Basic and acidic residues" evidence="1">
    <location>
        <begin position="22"/>
        <end position="33"/>
    </location>
</feature>
<evidence type="ECO:0000313" key="3">
    <source>
        <dbReference type="Proteomes" id="UP000822688"/>
    </source>
</evidence>
<reference evidence="2" key="1">
    <citation type="submission" date="2020-06" db="EMBL/GenBank/DDBJ databases">
        <title>WGS assembly of Ceratodon purpureus strain R40.</title>
        <authorList>
            <person name="Carey S.B."/>
            <person name="Jenkins J."/>
            <person name="Shu S."/>
            <person name="Lovell J.T."/>
            <person name="Sreedasyam A."/>
            <person name="Maumus F."/>
            <person name="Tiley G.P."/>
            <person name="Fernandez-Pozo N."/>
            <person name="Barry K."/>
            <person name="Chen C."/>
            <person name="Wang M."/>
            <person name="Lipzen A."/>
            <person name="Daum C."/>
            <person name="Saski C.A."/>
            <person name="Payton A.C."/>
            <person name="Mcbreen J.C."/>
            <person name="Conrad R.E."/>
            <person name="Kollar L.M."/>
            <person name="Olsson S."/>
            <person name="Huttunen S."/>
            <person name="Landis J.B."/>
            <person name="Wickett N.J."/>
            <person name="Johnson M.G."/>
            <person name="Rensing S.A."/>
            <person name="Grimwood J."/>
            <person name="Schmutz J."/>
            <person name="Mcdaniel S.F."/>
        </authorList>
    </citation>
    <scope>NUCLEOTIDE SEQUENCE</scope>
    <source>
        <strain evidence="2">R40</strain>
    </source>
</reference>
<name>A0A8T0IYD6_CERPU</name>